<dbReference type="EMBL" id="LR796345">
    <property type="protein sequence ID" value="CAB4138548.1"/>
    <property type="molecule type" value="Genomic_DNA"/>
</dbReference>
<proteinExistence type="predicted"/>
<protein>
    <submittedName>
        <fullName evidence="1">Uncharacterized protein</fullName>
    </submittedName>
</protein>
<organism evidence="1">
    <name type="scientific">uncultured Caudovirales phage</name>
    <dbReference type="NCBI Taxonomy" id="2100421"/>
    <lineage>
        <taxon>Viruses</taxon>
        <taxon>Duplodnaviria</taxon>
        <taxon>Heunggongvirae</taxon>
        <taxon>Uroviricota</taxon>
        <taxon>Caudoviricetes</taxon>
        <taxon>Peduoviridae</taxon>
        <taxon>Maltschvirus</taxon>
        <taxon>Maltschvirus maltsch</taxon>
    </lineage>
</organism>
<name>A0A6J5LVL4_9CAUD</name>
<evidence type="ECO:0000313" key="1">
    <source>
        <dbReference type="EMBL" id="CAB4138548.1"/>
    </source>
</evidence>
<gene>
    <name evidence="1" type="ORF">UFOVP331_108</name>
</gene>
<accession>A0A6J5LVL4</accession>
<sequence length="58" mass="6903">MKKESISNLIKKWMGFSPKRDIPSILEQNVNFKTIMPDQYFDFNDWAQKTKVSCFCPK</sequence>
<reference evidence="1" key="1">
    <citation type="submission" date="2020-04" db="EMBL/GenBank/DDBJ databases">
        <authorList>
            <person name="Chiriac C."/>
            <person name="Salcher M."/>
            <person name="Ghai R."/>
            <person name="Kavagutti S V."/>
        </authorList>
    </citation>
    <scope>NUCLEOTIDE SEQUENCE</scope>
</reference>